<sequence>TLSLLNHPKRSERLFVGTRWSPDDVIETILEKERNESLARYYRVLDVPSVDPDTGACNYKEFDLETQELLRAQYGSVMYSMLYLNKPLSSELMKFRPVWTRYYEEDEVPEDGDNVVTIDPADPPTGKSSQDYSATIVAKHCKRGLFIRAIKRERITHGELIREALDLAKEYKATKIRVETNKYANLEDGFRTEMAKRAASSKTPDGEWFHIEAVKAKGKKEGRIMGLTPLFENGVVFLKRSVMQELEDEMYKWQGERSRGHDDLLDALAWQLPKSYFLPTFEKEEVVVEEKKSVRYNTYSLETILATMKPSRYTPFGKPLTVGRWG</sequence>
<evidence type="ECO:0000313" key="3">
    <source>
        <dbReference type="EMBL" id="KKK68891.1"/>
    </source>
</evidence>
<dbReference type="EMBL" id="LAZR01058921">
    <property type="protein sequence ID" value="KKK68891.1"/>
    <property type="molecule type" value="Genomic_DNA"/>
</dbReference>
<gene>
    <name evidence="3" type="ORF">LCGC14_2939500</name>
</gene>
<accession>A0A0F9A9K4</accession>
<name>A0A0F9A9K4_9ZZZZ</name>
<proteinExistence type="predicted"/>
<dbReference type="Pfam" id="PF17289">
    <property type="entry name" value="Terminase_6C"/>
    <property type="match status" value="1"/>
</dbReference>
<dbReference type="AlphaFoldDB" id="A0A0F9A9K4"/>
<feature type="non-terminal residue" evidence="3">
    <location>
        <position position="1"/>
    </location>
</feature>
<comment type="caution">
    <text evidence="3">The sequence shown here is derived from an EMBL/GenBank/DDBJ whole genome shotgun (WGS) entry which is preliminary data.</text>
</comment>
<evidence type="ECO:0000256" key="1">
    <source>
        <dbReference type="ARBA" id="ARBA00022612"/>
    </source>
</evidence>
<protein>
    <recommendedName>
        <fullName evidence="2">Terminase large subunit gp17-like C-terminal domain-containing protein</fullName>
    </recommendedName>
</protein>
<dbReference type="Gene3D" id="3.30.420.240">
    <property type="match status" value="1"/>
</dbReference>
<feature type="domain" description="Terminase large subunit gp17-like C-terminal" evidence="2">
    <location>
        <begin position="122"/>
        <end position="272"/>
    </location>
</feature>
<reference evidence="3" key="1">
    <citation type="journal article" date="2015" name="Nature">
        <title>Complex archaea that bridge the gap between prokaryotes and eukaryotes.</title>
        <authorList>
            <person name="Spang A."/>
            <person name="Saw J.H."/>
            <person name="Jorgensen S.L."/>
            <person name="Zaremba-Niedzwiedzka K."/>
            <person name="Martijn J."/>
            <person name="Lind A.E."/>
            <person name="van Eijk R."/>
            <person name="Schleper C."/>
            <person name="Guy L."/>
            <person name="Ettema T.J."/>
        </authorList>
    </citation>
    <scope>NUCLEOTIDE SEQUENCE</scope>
</reference>
<organism evidence="3">
    <name type="scientific">marine sediment metagenome</name>
    <dbReference type="NCBI Taxonomy" id="412755"/>
    <lineage>
        <taxon>unclassified sequences</taxon>
        <taxon>metagenomes</taxon>
        <taxon>ecological metagenomes</taxon>
    </lineage>
</organism>
<dbReference type="InterPro" id="IPR006517">
    <property type="entry name" value="Phage_terminase_lsu-like_C"/>
</dbReference>
<keyword evidence="1" id="KW-1188">Viral release from host cell</keyword>
<dbReference type="NCBIfam" id="TIGR01630">
    <property type="entry name" value="psiM2_ORF9"/>
    <property type="match status" value="1"/>
</dbReference>
<dbReference type="InterPro" id="IPR035421">
    <property type="entry name" value="Terminase_6C"/>
</dbReference>
<evidence type="ECO:0000259" key="2">
    <source>
        <dbReference type="Pfam" id="PF17289"/>
    </source>
</evidence>